<dbReference type="OrthoDB" id="4789389at2"/>
<dbReference type="RefSeq" id="WP_109274420.1">
    <property type="nucleotide sequence ID" value="NZ_QFKX01000001.1"/>
</dbReference>
<feature type="transmembrane region" description="Helical" evidence="2">
    <location>
        <begin position="203"/>
        <end position="227"/>
    </location>
</feature>
<feature type="transmembrane region" description="Helical" evidence="2">
    <location>
        <begin position="305"/>
        <end position="330"/>
    </location>
</feature>
<accession>A0A2U2RP46</accession>
<feature type="region of interest" description="Disordered" evidence="1">
    <location>
        <begin position="1"/>
        <end position="126"/>
    </location>
</feature>
<feature type="transmembrane region" description="Helical" evidence="2">
    <location>
        <begin position="239"/>
        <end position="257"/>
    </location>
</feature>
<sequence>MAGHRRSSRSGDDDWIFAADPGTASTEKLPSREEVELLAAEREERPRHRRPVRDQRDQRDLRNTRTGALPALDEDGEEIGADWDREGDDAGEIAPHGEDAPAPVHGSPSYARSGTTPNAQDAPGRGASIPARFADLGAFDALRDVTAFVCLVAAMSTTYTHAGFVPLDVIGRIGVGLALLVLVVVHVLRWLPATPHLQLVRTVRVAGLAPVLVIAVGTVVTDLVLSLPVLFAPLPEGPPVGLGAGVCLLLAGVIVGIEPRAHEGYLPSALARRRSRTVLAVIALLAALAFAFSLVMLVGRVFTTGWAYSLLTFASALVSALVLVLLIGAALRRDRSWFVFTAAAASGLVVLAIADASLRLEFAAPTSFATDFVYLPFVFAAWGVMVSRSFVRTMPLSFHRVDWILYAVRAFEFSVVVHVAAMVWNLLAAVAAIGGAGLGGPVIHVMDLVVSACFVAISLFARRCLLERPADVARSSAVIAGVVMLVVGFLDVIVNSLATGAGAGLMTGGVALAIGVAAALMLTVPAPVRDDYGAPDLGRMFADFRTRNTPGTSASPELIPDVSEERARIKVFPG</sequence>
<reference evidence="4 5" key="1">
    <citation type="submission" date="2018-05" db="EMBL/GenBank/DDBJ databases">
        <title>Brachybacterium sp. M1HQ-2T, whole genome shotgun sequence.</title>
        <authorList>
            <person name="Tuo L."/>
        </authorList>
    </citation>
    <scope>NUCLEOTIDE SEQUENCE [LARGE SCALE GENOMIC DNA]</scope>
    <source>
        <strain evidence="4 5">M1HQ-2</strain>
    </source>
</reference>
<feature type="transmembrane region" description="Helical" evidence="2">
    <location>
        <begin position="500"/>
        <end position="522"/>
    </location>
</feature>
<dbReference type="AlphaFoldDB" id="A0A2U2RP46"/>
<evidence type="ECO:0000256" key="2">
    <source>
        <dbReference type="SAM" id="Phobius"/>
    </source>
</evidence>
<proteinExistence type="predicted"/>
<gene>
    <name evidence="4" type="ORF">DEO23_02585</name>
</gene>
<feature type="domain" description="DUF7937" evidence="3">
    <location>
        <begin position="140"/>
        <end position="530"/>
    </location>
</feature>
<evidence type="ECO:0000313" key="4">
    <source>
        <dbReference type="EMBL" id="PWH07534.1"/>
    </source>
</evidence>
<protein>
    <recommendedName>
        <fullName evidence="3">DUF7937 domain-containing protein</fullName>
    </recommendedName>
</protein>
<keyword evidence="2" id="KW-1133">Transmembrane helix</keyword>
<feature type="transmembrane region" description="Helical" evidence="2">
    <location>
        <begin position="442"/>
        <end position="460"/>
    </location>
</feature>
<dbReference type="InterPro" id="IPR057697">
    <property type="entry name" value="DUF7937"/>
</dbReference>
<keyword evidence="5" id="KW-1185">Reference proteome</keyword>
<feature type="transmembrane region" description="Helical" evidence="2">
    <location>
        <begin position="403"/>
        <end position="436"/>
    </location>
</feature>
<keyword evidence="2" id="KW-0472">Membrane</keyword>
<name>A0A2U2RP46_9MICO</name>
<organism evidence="4 5">
    <name type="scientific">Brachybacterium endophyticum</name>
    <dbReference type="NCBI Taxonomy" id="2182385"/>
    <lineage>
        <taxon>Bacteria</taxon>
        <taxon>Bacillati</taxon>
        <taxon>Actinomycetota</taxon>
        <taxon>Actinomycetes</taxon>
        <taxon>Micrococcales</taxon>
        <taxon>Dermabacteraceae</taxon>
        <taxon>Brachybacterium</taxon>
    </lineage>
</organism>
<feature type="compositionally biased region" description="Polar residues" evidence="1">
    <location>
        <begin position="110"/>
        <end position="119"/>
    </location>
</feature>
<dbReference type="EMBL" id="QFKX01000001">
    <property type="protein sequence ID" value="PWH07534.1"/>
    <property type="molecule type" value="Genomic_DNA"/>
</dbReference>
<dbReference type="Pfam" id="PF25592">
    <property type="entry name" value="DUF7937"/>
    <property type="match status" value="1"/>
</dbReference>
<comment type="caution">
    <text evidence="4">The sequence shown here is derived from an EMBL/GenBank/DDBJ whole genome shotgun (WGS) entry which is preliminary data.</text>
</comment>
<feature type="transmembrane region" description="Helical" evidence="2">
    <location>
        <begin position="372"/>
        <end position="391"/>
    </location>
</feature>
<feature type="transmembrane region" description="Helical" evidence="2">
    <location>
        <begin position="145"/>
        <end position="164"/>
    </location>
</feature>
<feature type="transmembrane region" description="Helical" evidence="2">
    <location>
        <begin position="170"/>
        <end position="191"/>
    </location>
</feature>
<evidence type="ECO:0000313" key="5">
    <source>
        <dbReference type="Proteomes" id="UP000245590"/>
    </source>
</evidence>
<dbReference type="Proteomes" id="UP000245590">
    <property type="component" value="Unassembled WGS sequence"/>
</dbReference>
<keyword evidence="2" id="KW-0812">Transmembrane</keyword>
<evidence type="ECO:0000259" key="3">
    <source>
        <dbReference type="Pfam" id="PF25592"/>
    </source>
</evidence>
<feature type="compositionally biased region" description="Acidic residues" evidence="1">
    <location>
        <begin position="72"/>
        <end position="91"/>
    </location>
</feature>
<feature type="transmembrane region" description="Helical" evidence="2">
    <location>
        <begin position="337"/>
        <end position="360"/>
    </location>
</feature>
<evidence type="ECO:0000256" key="1">
    <source>
        <dbReference type="SAM" id="MobiDB-lite"/>
    </source>
</evidence>
<feature type="transmembrane region" description="Helical" evidence="2">
    <location>
        <begin position="472"/>
        <end position="494"/>
    </location>
</feature>
<feature type="compositionally biased region" description="Basic and acidic residues" evidence="1">
    <location>
        <begin position="29"/>
        <end position="63"/>
    </location>
</feature>
<feature type="transmembrane region" description="Helical" evidence="2">
    <location>
        <begin position="278"/>
        <end position="299"/>
    </location>
</feature>